<evidence type="ECO:0000313" key="2">
    <source>
        <dbReference type="EMBL" id="RAH99775.1"/>
    </source>
</evidence>
<keyword evidence="3" id="KW-1185">Reference proteome</keyword>
<evidence type="ECO:0000259" key="1">
    <source>
        <dbReference type="Pfam" id="PF12680"/>
    </source>
</evidence>
<organism evidence="2 3">
    <name type="scientific">Acuticoccus sediminis</name>
    <dbReference type="NCBI Taxonomy" id="2184697"/>
    <lineage>
        <taxon>Bacteria</taxon>
        <taxon>Pseudomonadati</taxon>
        <taxon>Pseudomonadota</taxon>
        <taxon>Alphaproteobacteria</taxon>
        <taxon>Hyphomicrobiales</taxon>
        <taxon>Amorphaceae</taxon>
        <taxon>Acuticoccus</taxon>
    </lineage>
</organism>
<gene>
    <name evidence="2" type="ORF">DLJ53_18610</name>
</gene>
<dbReference type="OrthoDB" id="582835at2"/>
<reference evidence="2 3" key="1">
    <citation type="submission" date="2018-05" db="EMBL/GenBank/DDBJ databases">
        <title>Acuticoccus sediminis sp. nov., isolated from deep-sea sediment of Indian Ocean.</title>
        <authorList>
            <person name="Liu X."/>
            <person name="Lai Q."/>
            <person name="Du Y."/>
            <person name="Sun F."/>
            <person name="Zhang X."/>
            <person name="Wang S."/>
            <person name="Shao Z."/>
        </authorList>
    </citation>
    <scope>NUCLEOTIDE SEQUENCE [LARGE SCALE GENOMIC DNA]</scope>
    <source>
        <strain evidence="2 3">PTG4-2</strain>
    </source>
</reference>
<proteinExistence type="predicted"/>
<dbReference type="SUPFAM" id="SSF54427">
    <property type="entry name" value="NTF2-like"/>
    <property type="match status" value="1"/>
</dbReference>
<dbReference type="InterPro" id="IPR032710">
    <property type="entry name" value="NTF2-like_dom_sf"/>
</dbReference>
<dbReference type="PANTHER" id="PTHR41252">
    <property type="entry name" value="BLR2505 PROTEIN"/>
    <property type="match status" value="1"/>
</dbReference>
<feature type="domain" description="SnoaL-like" evidence="1">
    <location>
        <begin position="7"/>
        <end position="115"/>
    </location>
</feature>
<dbReference type="InterPro" id="IPR037401">
    <property type="entry name" value="SnoaL-like"/>
</dbReference>
<sequence>MTPTETVHAFFDAYSKADLDASFALFHPEVHHTADSYNTVSRFCGTWDGLDALRSRVHDIIEHWSFETFAPVKVVAQGDDVAVKVHAVGVERHTGQRIEMNTALFFTVQDGRIVAVDEIFDSALIERAMEHPAA</sequence>
<dbReference type="PANTHER" id="PTHR41252:SF1">
    <property type="entry name" value="BLR2505 PROTEIN"/>
    <property type="match status" value="1"/>
</dbReference>
<dbReference type="Proteomes" id="UP000249590">
    <property type="component" value="Unassembled WGS sequence"/>
</dbReference>
<dbReference type="Gene3D" id="3.10.450.50">
    <property type="match status" value="1"/>
</dbReference>
<protein>
    <recommendedName>
        <fullName evidence="1">SnoaL-like domain-containing protein</fullName>
    </recommendedName>
</protein>
<dbReference type="AlphaFoldDB" id="A0A8B2NJX2"/>
<name>A0A8B2NJX2_9HYPH</name>
<dbReference type="RefSeq" id="WP_111348037.1">
    <property type="nucleotide sequence ID" value="NZ_JAIWKD010000007.1"/>
</dbReference>
<dbReference type="EMBL" id="QHHQ01000004">
    <property type="protein sequence ID" value="RAH99775.1"/>
    <property type="molecule type" value="Genomic_DNA"/>
</dbReference>
<comment type="caution">
    <text evidence="2">The sequence shown here is derived from an EMBL/GenBank/DDBJ whole genome shotgun (WGS) entry which is preliminary data.</text>
</comment>
<accession>A0A8B2NJX2</accession>
<evidence type="ECO:0000313" key="3">
    <source>
        <dbReference type="Proteomes" id="UP000249590"/>
    </source>
</evidence>
<dbReference type="Pfam" id="PF12680">
    <property type="entry name" value="SnoaL_2"/>
    <property type="match status" value="1"/>
</dbReference>